<proteinExistence type="predicted"/>
<evidence type="ECO:0000256" key="1">
    <source>
        <dbReference type="SAM" id="Phobius"/>
    </source>
</evidence>
<name>A0A059A4N8_EUCGR</name>
<dbReference type="AlphaFoldDB" id="A0A059A4N8"/>
<keyword evidence="1" id="KW-0812">Transmembrane</keyword>
<feature type="transmembrane region" description="Helical" evidence="1">
    <location>
        <begin position="39"/>
        <end position="58"/>
    </location>
</feature>
<accession>A0A059A4N8</accession>
<organism evidence="2">
    <name type="scientific">Eucalyptus grandis</name>
    <name type="common">Flooded gum</name>
    <dbReference type="NCBI Taxonomy" id="71139"/>
    <lineage>
        <taxon>Eukaryota</taxon>
        <taxon>Viridiplantae</taxon>
        <taxon>Streptophyta</taxon>
        <taxon>Embryophyta</taxon>
        <taxon>Tracheophyta</taxon>
        <taxon>Spermatophyta</taxon>
        <taxon>Magnoliopsida</taxon>
        <taxon>eudicotyledons</taxon>
        <taxon>Gunneridae</taxon>
        <taxon>Pentapetalae</taxon>
        <taxon>rosids</taxon>
        <taxon>malvids</taxon>
        <taxon>Myrtales</taxon>
        <taxon>Myrtaceae</taxon>
        <taxon>Myrtoideae</taxon>
        <taxon>Eucalypteae</taxon>
        <taxon>Eucalyptus</taxon>
    </lineage>
</organism>
<dbReference type="EMBL" id="KK198763">
    <property type="protein sequence ID" value="KCW49067.1"/>
    <property type="molecule type" value="Genomic_DNA"/>
</dbReference>
<keyword evidence="1" id="KW-0472">Membrane</keyword>
<keyword evidence="1" id="KW-1133">Transmembrane helix</keyword>
<dbReference type="Gramene" id="KCW49067">
    <property type="protein sequence ID" value="KCW49067"/>
    <property type="gene ID" value="EUGRSUZ_K02667"/>
</dbReference>
<reference evidence="2" key="1">
    <citation type="submission" date="2013-07" db="EMBL/GenBank/DDBJ databases">
        <title>The genome of Eucalyptus grandis.</title>
        <authorList>
            <person name="Schmutz J."/>
            <person name="Hayes R."/>
            <person name="Myburg A."/>
            <person name="Tuskan G."/>
            <person name="Grattapaglia D."/>
            <person name="Rokhsar D.S."/>
        </authorList>
    </citation>
    <scope>NUCLEOTIDE SEQUENCE</scope>
    <source>
        <tissue evidence="2">Leaf extractions</tissue>
    </source>
</reference>
<evidence type="ECO:0000313" key="2">
    <source>
        <dbReference type="EMBL" id="KCW49067.1"/>
    </source>
</evidence>
<dbReference type="InParanoid" id="A0A059A4N8"/>
<gene>
    <name evidence="2" type="ORF">EUGRSUZ_K02667</name>
</gene>
<protein>
    <submittedName>
        <fullName evidence="2">Uncharacterized protein</fullName>
    </submittedName>
</protein>
<sequence>MCSMVIKLSKDLQNLPLHAPTFTFESQEMAVCCEDTDSTGMLIGLLIALVIAMLFFVICQPHPPRRFTVYRCN</sequence>